<evidence type="ECO:0008006" key="3">
    <source>
        <dbReference type="Google" id="ProtNLM"/>
    </source>
</evidence>
<keyword evidence="2" id="KW-1185">Reference proteome</keyword>
<dbReference type="EMBL" id="CAKOGL010000029">
    <property type="protein sequence ID" value="CAH2106217.1"/>
    <property type="molecule type" value="Genomic_DNA"/>
</dbReference>
<dbReference type="GO" id="GO:0000387">
    <property type="term" value="P:spliceosomal snRNP assembly"/>
    <property type="evidence" value="ECO:0007669"/>
    <property type="project" value="TreeGrafter"/>
</dbReference>
<dbReference type="Gene3D" id="2.30.30.100">
    <property type="match status" value="1"/>
</dbReference>
<dbReference type="AlphaFoldDB" id="A0AAU9V364"/>
<accession>A0AAU9V364</accession>
<name>A0AAU9V364_EUPED</name>
<dbReference type="PANTHER" id="PTHR14679">
    <property type="entry name" value="GEM-ASSOCIATED PROTEIN 7"/>
    <property type="match status" value="1"/>
</dbReference>
<comment type="caution">
    <text evidence="1">The sequence shown here is derived from an EMBL/GenBank/DDBJ whole genome shotgun (WGS) entry which is preliminary data.</text>
</comment>
<evidence type="ECO:0000313" key="1">
    <source>
        <dbReference type="EMBL" id="CAH2106217.1"/>
    </source>
</evidence>
<sequence>MISESESVLPQEARAQLRETFLRAMNELKGEQCQILTYEHSKLEGTFSGWKPDGTEIIVQDLKTPANIKMSSALIRTPDIITMTFEKCLELPFQ</sequence>
<organism evidence="1 2">
    <name type="scientific">Euphydryas editha</name>
    <name type="common">Edith's checkerspot</name>
    <dbReference type="NCBI Taxonomy" id="104508"/>
    <lineage>
        <taxon>Eukaryota</taxon>
        <taxon>Metazoa</taxon>
        <taxon>Ecdysozoa</taxon>
        <taxon>Arthropoda</taxon>
        <taxon>Hexapoda</taxon>
        <taxon>Insecta</taxon>
        <taxon>Pterygota</taxon>
        <taxon>Neoptera</taxon>
        <taxon>Endopterygota</taxon>
        <taxon>Lepidoptera</taxon>
        <taxon>Glossata</taxon>
        <taxon>Ditrysia</taxon>
        <taxon>Papilionoidea</taxon>
        <taxon>Nymphalidae</taxon>
        <taxon>Nymphalinae</taxon>
        <taxon>Euphydryas</taxon>
    </lineage>
</organism>
<reference evidence="1" key="1">
    <citation type="submission" date="2022-03" db="EMBL/GenBank/DDBJ databases">
        <authorList>
            <person name="Tunstrom K."/>
        </authorList>
    </citation>
    <scope>NUCLEOTIDE SEQUENCE</scope>
</reference>
<dbReference type="GO" id="GO:0034719">
    <property type="term" value="C:SMN-Sm protein complex"/>
    <property type="evidence" value="ECO:0007669"/>
    <property type="project" value="InterPro"/>
</dbReference>
<proteinExistence type="predicted"/>
<dbReference type="Pfam" id="PF11095">
    <property type="entry name" value="Gemin7"/>
    <property type="match status" value="1"/>
</dbReference>
<dbReference type="PANTHER" id="PTHR14679:SF1">
    <property type="entry name" value="GEM-ASSOCIATED PROTEIN 7"/>
    <property type="match status" value="1"/>
</dbReference>
<protein>
    <recommendedName>
        <fullName evidence="3">Gem-associated protein 7</fullName>
    </recommendedName>
</protein>
<dbReference type="InterPro" id="IPR020338">
    <property type="entry name" value="SMN_gemin7"/>
</dbReference>
<gene>
    <name evidence="1" type="ORF">EEDITHA_LOCUS20383</name>
</gene>
<evidence type="ECO:0000313" key="2">
    <source>
        <dbReference type="Proteomes" id="UP001153954"/>
    </source>
</evidence>
<dbReference type="Proteomes" id="UP001153954">
    <property type="component" value="Unassembled WGS sequence"/>
</dbReference>